<comment type="catalytic activity">
    <reaction evidence="2">
        <text>2 GTP = 3',3'-c-di-GMP + 2 diphosphate</text>
        <dbReference type="Rhea" id="RHEA:24898"/>
        <dbReference type="ChEBI" id="CHEBI:33019"/>
        <dbReference type="ChEBI" id="CHEBI:37565"/>
        <dbReference type="ChEBI" id="CHEBI:58805"/>
        <dbReference type="EC" id="2.7.7.65"/>
    </reaction>
</comment>
<dbReference type="PATRIC" id="fig|1206767.3.peg.1704"/>
<accession>K6HAP9</accession>
<sequence>MVPYILWQPSTTQRWILTAVCITLIDLVARLHYITGFAYEFNSFYALPLLASAWWLDNVTCVCTTLFCLADWAYTDIKLGGGQSEPLPLLCNTATRAMTIICVTVILKRLHHALQQEWENSRKDQLTGLCNRRLYYELGATVLEIARRQSLPVTLAFMDLDRFKEVNDTLGHAIGDDLLRTVAAVMQDHFRSEDVLARLGGDEFAAIMPGLTAVDARLRLESLRESIRAAMSKHSWPVTLSIGAASFAEVTGGIEVMLRAADAAMYEAKAAGRDCLVLRACPTDPAA</sequence>
<dbReference type="PANTHER" id="PTHR45138">
    <property type="entry name" value="REGULATORY COMPONENTS OF SENSORY TRANSDUCTION SYSTEM"/>
    <property type="match status" value="1"/>
</dbReference>
<dbReference type="CDD" id="cd01949">
    <property type="entry name" value="GGDEF"/>
    <property type="match status" value="1"/>
</dbReference>
<dbReference type="InterPro" id="IPR043128">
    <property type="entry name" value="Rev_trsase/Diguanyl_cyclase"/>
</dbReference>
<evidence type="ECO:0000259" key="3">
    <source>
        <dbReference type="PROSITE" id="PS50887"/>
    </source>
</evidence>
<evidence type="ECO:0000256" key="2">
    <source>
        <dbReference type="ARBA" id="ARBA00034247"/>
    </source>
</evidence>
<protein>
    <recommendedName>
        <fullName evidence="1">diguanylate cyclase</fullName>
        <ecNumber evidence="1">2.7.7.65</ecNumber>
    </recommendedName>
</protein>
<dbReference type="EC" id="2.7.7.65" evidence="1"/>
<proteinExistence type="predicted"/>
<dbReference type="EMBL" id="ALAO01000132">
    <property type="protein sequence ID" value="EKO39543.1"/>
    <property type="molecule type" value="Genomic_DNA"/>
</dbReference>
<dbReference type="FunFam" id="3.30.70.270:FF:000001">
    <property type="entry name" value="Diguanylate cyclase domain protein"/>
    <property type="match status" value="1"/>
</dbReference>
<dbReference type="AlphaFoldDB" id="K6HAP9"/>
<dbReference type="InterPro" id="IPR029787">
    <property type="entry name" value="Nucleotide_cyclase"/>
</dbReference>
<dbReference type="GO" id="GO:0052621">
    <property type="term" value="F:diguanylate cyclase activity"/>
    <property type="evidence" value="ECO:0007669"/>
    <property type="project" value="UniProtKB-EC"/>
</dbReference>
<reference evidence="4 5" key="1">
    <citation type="submission" date="2012-07" db="EMBL/GenBank/DDBJ databases">
        <title>Draft genome sequence of Desulfovibrio magneticus str. Maddingley MBC34 obtained from a metagenomic sequence of a methanogenic enrichment isolated from coal-seam formation water in Victoria, Australia.</title>
        <authorList>
            <person name="Greenfield P."/>
            <person name="Hendry P."/>
            <person name="Li D."/>
            <person name="Rosewarne C.P."/>
            <person name="Tran-Dinh N."/>
            <person name="Elbourne L.D.H."/>
            <person name="Paulsen I.T."/>
            <person name="Midgley D.J."/>
        </authorList>
    </citation>
    <scope>NUCLEOTIDE SEQUENCE [LARGE SCALE GENOMIC DNA]</scope>
    <source>
        <strain evidence="5">Maddingley MBC34</strain>
    </source>
</reference>
<evidence type="ECO:0000256" key="1">
    <source>
        <dbReference type="ARBA" id="ARBA00012528"/>
    </source>
</evidence>
<dbReference type="Pfam" id="PF00990">
    <property type="entry name" value="GGDEF"/>
    <property type="match status" value="1"/>
</dbReference>
<name>K6HAP9_9BACT</name>
<dbReference type="PANTHER" id="PTHR45138:SF9">
    <property type="entry name" value="DIGUANYLATE CYCLASE DGCM-RELATED"/>
    <property type="match status" value="1"/>
</dbReference>
<dbReference type="SUPFAM" id="SSF55073">
    <property type="entry name" value="Nucleotide cyclase"/>
    <property type="match status" value="1"/>
</dbReference>
<dbReference type="Gene3D" id="3.30.70.270">
    <property type="match status" value="1"/>
</dbReference>
<dbReference type="SMART" id="SM00267">
    <property type="entry name" value="GGDEF"/>
    <property type="match status" value="1"/>
</dbReference>
<feature type="domain" description="GGDEF" evidence="3">
    <location>
        <begin position="151"/>
        <end position="281"/>
    </location>
</feature>
<comment type="caution">
    <text evidence="4">The sequence shown here is derived from an EMBL/GenBank/DDBJ whole genome shotgun (WGS) entry which is preliminary data.</text>
</comment>
<organism evidence="4 5">
    <name type="scientific">Solidesulfovibrio magneticus str. Maddingley MBC34</name>
    <dbReference type="NCBI Taxonomy" id="1206767"/>
    <lineage>
        <taxon>Bacteria</taxon>
        <taxon>Pseudomonadati</taxon>
        <taxon>Thermodesulfobacteriota</taxon>
        <taxon>Desulfovibrionia</taxon>
        <taxon>Desulfovibrionales</taxon>
        <taxon>Desulfovibrionaceae</taxon>
        <taxon>Solidesulfovibrio</taxon>
    </lineage>
</organism>
<dbReference type="InterPro" id="IPR050469">
    <property type="entry name" value="Diguanylate_Cyclase"/>
</dbReference>
<dbReference type="InterPro" id="IPR000160">
    <property type="entry name" value="GGDEF_dom"/>
</dbReference>
<evidence type="ECO:0000313" key="5">
    <source>
        <dbReference type="Proteomes" id="UP000006272"/>
    </source>
</evidence>
<dbReference type="NCBIfam" id="TIGR00254">
    <property type="entry name" value="GGDEF"/>
    <property type="match status" value="1"/>
</dbReference>
<dbReference type="Proteomes" id="UP000006272">
    <property type="component" value="Unassembled WGS sequence"/>
</dbReference>
<evidence type="ECO:0000313" key="4">
    <source>
        <dbReference type="EMBL" id="EKO39543.1"/>
    </source>
</evidence>
<dbReference type="PROSITE" id="PS50887">
    <property type="entry name" value="GGDEF"/>
    <property type="match status" value="1"/>
</dbReference>
<gene>
    <name evidence="4" type="ORF">B193_1737</name>
</gene>